<reference evidence="15 16" key="1">
    <citation type="submission" date="2022-01" db="EMBL/GenBank/DDBJ databases">
        <title>Mariniradius saccharolyticus sp. nov., isolated from sediment of a river.</title>
        <authorList>
            <person name="Liu H."/>
        </authorList>
    </citation>
    <scope>NUCLEOTIDE SEQUENCE [LARGE SCALE GENOMIC DNA]</scope>
    <source>
        <strain evidence="15 16">RY-2</strain>
    </source>
</reference>
<gene>
    <name evidence="15" type="ORF">L0U89_16685</name>
</gene>
<keyword evidence="11" id="KW-0234">DNA repair</keyword>
<dbReference type="GO" id="GO:0003910">
    <property type="term" value="F:DNA ligase (ATP) activity"/>
    <property type="evidence" value="ECO:0007669"/>
    <property type="project" value="UniProtKB-EC"/>
</dbReference>
<evidence type="ECO:0000256" key="3">
    <source>
        <dbReference type="ARBA" id="ARBA00022618"/>
    </source>
</evidence>
<evidence type="ECO:0000256" key="10">
    <source>
        <dbReference type="ARBA" id="ARBA00023172"/>
    </source>
</evidence>
<sequence>MRLFSELFLRLDQSNKTSDKVNAMKDFFRQASDEDRIWALAFFTHRRPKRQVNTRQLRNWCSEKSGISDWLFEECYQSVGDLAETIALLLPAPSFSQEMSLAFWTEFLIGMEHDPEETKRDKIFWAWDQMDKDERFIFNKIITGGFRVGVSQMLVTQAVAEVFEKEKTEVAHRLMGDWNPAKTDFRQLLLDDFGNSDGSKPYPFCLAHPLDSEAEALGSPSEWLVEWKWDGIRGQIIHRRGEVHIWSRGEELVTEKFPELVQMAKTLPLGTVLDGEIIAFQDGSPLPFAVLQKRIGRKTLGKKILQEAPVAFIAYDVLEWETKDLRQSELVNRREKLEWLKDLHVDPKLVISERIMADSWEELTEIRSQARTFMAEGMMLKSLSSAYEVGRKRGAWWKWKIEPLSIDGVMVYAQKGHGRRADLYSDYTLAVWDGDRLVPFAKAYSGLTDAEMREVDRYVKNNTLEKFGPVRTVKPGLVFEIAFEGIQESSRHKSGIALRFPRIQRWRKDKPIQEANTLQDLKDLLNAYGK</sequence>
<proteinExistence type="predicted"/>
<dbReference type="Proteomes" id="UP001201449">
    <property type="component" value="Unassembled WGS sequence"/>
</dbReference>
<evidence type="ECO:0000256" key="6">
    <source>
        <dbReference type="ARBA" id="ARBA00022741"/>
    </source>
</evidence>
<dbReference type="InterPro" id="IPR012340">
    <property type="entry name" value="NA-bd_OB-fold"/>
</dbReference>
<evidence type="ECO:0000256" key="5">
    <source>
        <dbReference type="ARBA" id="ARBA00022723"/>
    </source>
</evidence>
<feature type="domain" description="ATP-dependent DNA ligase family profile" evidence="14">
    <location>
        <begin position="303"/>
        <end position="433"/>
    </location>
</feature>
<dbReference type="RefSeq" id="WP_234862557.1">
    <property type="nucleotide sequence ID" value="NZ_JAKEVZ010000014.1"/>
</dbReference>
<dbReference type="EMBL" id="JAKEVZ010000014">
    <property type="protein sequence ID" value="MCF1752697.1"/>
    <property type="molecule type" value="Genomic_DNA"/>
</dbReference>
<keyword evidence="6" id="KW-0547">Nucleotide-binding</keyword>
<dbReference type="InterPro" id="IPR050191">
    <property type="entry name" value="ATP-dep_DNA_ligase"/>
</dbReference>
<evidence type="ECO:0000256" key="13">
    <source>
        <dbReference type="ARBA" id="ARBA00034003"/>
    </source>
</evidence>
<accession>A0ABS9BZ37</accession>
<dbReference type="Gene3D" id="3.30.470.30">
    <property type="entry name" value="DNA ligase/mRNA capping enzyme"/>
    <property type="match status" value="1"/>
</dbReference>
<keyword evidence="7" id="KW-0227">DNA damage</keyword>
<keyword evidence="12" id="KW-0131">Cell cycle</keyword>
<dbReference type="CDD" id="cd07972">
    <property type="entry name" value="OBF_DNA_ligase_Arch_LigB"/>
    <property type="match status" value="1"/>
</dbReference>
<evidence type="ECO:0000256" key="9">
    <source>
        <dbReference type="ARBA" id="ARBA00022842"/>
    </source>
</evidence>
<evidence type="ECO:0000256" key="12">
    <source>
        <dbReference type="ARBA" id="ARBA00023306"/>
    </source>
</evidence>
<evidence type="ECO:0000313" key="15">
    <source>
        <dbReference type="EMBL" id="MCF1752697.1"/>
    </source>
</evidence>
<dbReference type="InterPro" id="IPR012310">
    <property type="entry name" value="DNA_ligase_ATP-dep_cent"/>
</dbReference>
<dbReference type="PROSITE" id="PS00697">
    <property type="entry name" value="DNA_LIGASE_A1"/>
    <property type="match status" value="1"/>
</dbReference>
<dbReference type="InterPro" id="IPR016059">
    <property type="entry name" value="DNA_ligase_ATP-dep_CS"/>
</dbReference>
<dbReference type="CDD" id="cd07897">
    <property type="entry name" value="Adenylation_DNA_ligase_Bac1"/>
    <property type="match status" value="1"/>
</dbReference>
<comment type="catalytic activity">
    <reaction evidence="13">
        <text>ATP + (deoxyribonucleotide)n-3'-hydroxyl + 5'-phospho-(deoxyribonucleotide)m = (deoxyribonucleotide)n+m + AMP + diphosphate.</text>
        <dbReference type="EC" id="6.5.1.1"/>
    </reaction>
</comment>
<dbReference type="InterPro" id="IPR036599">
    <property type="entry name" value="DNA_ligase_N_sf"/>
</dbReference>
<dbReference type="EC" id="6.5.1.1" evidence="1"/>
<keyword evidence="16" id="KW-1185">Reference proteome</keyword>
<dbReference type="InterPro" id="IPR012309">
    <property type="entry name" value="DNA_ligase_ATP-dep_C"/>
</dbReference>
<dbReference type="SUPFAM" id="SSF50249">
    <property type="entry name" value="Nucleic acid-binding proteins"/>
    <property type="match status" value="1"/>
</dbReference>
<comment type="caution">
    <text evidence="15">The sequence shown here is derived from an EMBL/GenBank/DDBJ whole genome shotgun (WGS) entry which is preliminary data.</text>
</comment>
<dbReference type="Gene3D" id="1.10.3260.10">
    <property type="entry name" value="DNA ligase, ATP-dependent, N-terminal domain"/>
    <property type="match status" value="1"/>
</dbReference>
<keyword evidence="8" id="KW-0067">ATP-binding</keyword>
<dbReference type="Pfam" id="PF01068">
    <property type="entry name" value="DNA_ligase_A_M"/>
    <property type="match status" value="1"/>
</dbReference>
<keyword evidence="10" id="KW-0233">DNA recombination</keyword>
<evidence type="ECO:0000256" key="7">
    <source>
        <dbReference type="ARBA" id="ARBA00022763"/>
    </source>
</evidence>
<dbReference type="PROSITE" id="PS50160">
    <property type="entry name" value="DNA_LIGASE_A3"/>
    <property type="match status" value="1"/>
</dbReference>
<keyword evidence="9" id="KW-0460">Magnesium</keyword>
<evidence type="ECO:0000256" key="2">
    <source>
        <dbReference type="ARBA" id="ARBA00022598"/>
    </source>
</evidence>
<dbReference type="NCBIfam" id="TIGR04120">
    <property type="entry name" value="DNA_lig_bact"/>
    <property type="match status" value="1"/>
</dbReference>
<keyword evidence="4" id="KW-0235">DNA replication</keyword>
<dbReference type="PANTHER" id="PTHR45674">
    <property type="entry name" value="DNA LIGASE 1/3 FAMILY MEMBER"/>
    <property type="match status" value="1"/>
</dbReference>
<evidence type="ECO:0000259" key="14">
    <source>
        <dbReference type="PROSITE" id="PS50160"/>
    </source>
</evidence>
<dbReference type="Pfam" id="PF04679">
    <property type="entry name" value="DNA_ligase_A_C"/>
    <property type="match status" value="1"/>
</dbReference>
<dbReference type="Pfam" id="PF04675">
    <property type="entry name" value="DNA_ligase_A_N"/>
    <property type="match status" value="1"/>
</dbReference>
<keyword evidence="3" id="KW-0132">Cell division</keyword>
<dbReference type="PANTHER" id="PTHR45674:SF13">
    <property type="entry name" value="DNA LIGASE-RELATED"/>
    <property type="match status" value="1"/>
</dbReference>
<name>A0ABS9BZ37_9BACT</name>
<evidence type="ECO:0000313" key="16">
    <source>
        <dbReference type="Proteomes" id="UP001201449"/>
    </source>
</evidence>
<keyword evidence="2 15" id="KW-0436">Ligase</keyword>
<dbReference type="InterPro" id="IPR026333">
    <property type="entry name" value="ATP_dep_DNA_lig_pp_1105_fam"/>
</dbReference>
<dbReference type="SUPFAM" id="SSF56091">
    <property type="entry name" value="DNA ligase/mRNA capping enzyme, catalytic domain"/>
    <property type="match status" value="1"/>
</dbReference>
<evidence type="ECO:0000256" key="8">
    <source>
        <dbReference type="ARBA" id="ARBA00022840"/>
    </source>
</evidence>
<evidence type="ECO:0000256" key="4">
    <source>
        <dbReference type="ARBA" id="ARBA00022705"/>
    </source>
</evidence>
<dbReference type="InterPro" id="IPR012308">
    <property type="entry name" value="DNA_ligase_ATP-dep_N"/>
</dbReference>
<dbReference type="Gene3D" id="2.40.50.140">
    <property type="entry name" value="Nucleic acid-binding proteins"/>
    <property type="match status" value="1"/>
</dbReference>
<evidence type="ECO:0000256" key="1">
    <source>
        <dbReference type="ARBA" id="ARBA00012727"/>
    </source>
</evidence>
<keyword evidence="5" id="KW-0479">Metal-binding</keyword>
<dbReference type="NCBIfam" id="NF006701">
    <property type="entry name" value="PRK09247.1"/>
    <property type="match status" value="1"/>
</dbReference>
<evidence type="ECO:0000256" key="11">
    <source>
        <dbReference type="ARBA" id="ARBA00023204"/>
    </source>
</evidence>
<protein>
    <recommendedName>
        <fullName evidence="1">DNA ligase (ATP)</fullName>
        <ecNumber evidence="1">6.5.1.1</ecNumber>
    </recommendedName>
</protein>
<organism evidence="15 16">
    <name type="scientific">Mariniradius sediminis</name>
    <dbReference type="NCBI Taxonomy" id="2909237"/>
    <lineage>
        <taxon>Bacteria</taxon>
        <taxon>Pseudomonadati</taxon>
        <taxon>Bacteroidota</taxon>
        <taxon>Cytophagia</taxon>
        <taxon>Cytophagales</taxon>
        <taxon>Cyclobacteriaceae</taxon>
        <taxon>Mariniradius</taxon>
    </lineage>
</organism>